<dbReference type="NCBIfam" id="NF002345">
    <property type="entry name" value="PRK01305.2-2"/>
    <property type="match status" value="1"/>
</dbReference>
<evidence type="ECO:0000256" key="3">
    <source>
        <dbReference type="ARBA" id="ARBA00023315"/>
    </source>
</evidence>
<evidence type="ECO:0000256" key="1">
    <source>
        <dbReference type="ARBA" id="ARBA00022490"/>
    </source>
</evidence>
<feature type="domain" description="N-end aminoacyl transferase N-terminal" evidence="4">
    <location>
        <begin position="14"/>
        <end position="84"/>
    </location>
</feature>
<dbReference type="EC" id="2.3.2.8" evidence="6"/>
<dbReference type="GO" id="GO:0004057">
    <property type="term" value="F:arginyl-tRNA--protein transferase activity"/>
    <property type="evidence" value="ECO:0007669"/>
    <property type="project" value="UniProtKB-EC"/>
</dbReference>
<evidence type="ECO:0000259" key="5">
    <source>
        <dbReference type="Pfam" id="PF04377"/>
    </source>
</evidence>
<dbReference type="PANTHER" id="PTHR21367">
    <property type="entry name" value="ARGININE-TRNA-PROTEIN TRANSFERASE 1"/>
    <property type="match status" value="1"/>
</dbReference>
<dbReference type="Pfam" id="PF04377">
    <property type="entry name" value="ATE_C"/>
    <property type="match status" value="1"/>
</dbReference>
<dbReference type="InterPro" id="IPR016181">
    <property type="entry name" value="Acyl_CoA_acyltransferase"/>
</dbReference>
<dbReference type="EMBL" id="UOFE01000048">
    <property type="protein sequence ID" value="VAW55500.1"/>
    <property type="molecule type" value="Genomic_DNA"/>
</dbReference>
<dbReference type="InterPro" id="IPR017138">
    <property type="entry name" value="Asp_Glu_LeuTrfase"/>
</dbReference>
<dbReference type="GO" id="GO:0005737">
    <property type="term" value="C:cytoplasm"/>
    <property type="evidence" value="ECO:0007669"/>
    <property type="project" value="TreeGrafter"/>
</dbReference>
<accession>A0A3B0WSK3</accession>
<dbReference type="GO" id="GO:0008914">
    <property type="term" value="F:leucyl-tRNA--protein transferase activity"/>
    <property type="evidence" value="ECO:0007669"/>
    <property type="project" value="InterPro"/>
</dbReference>
<proteinExistence type="inferred from homology"/>
<dbReference type="AlphaFoldDB" id="A0A3B0WSK3"/>
<keyword evidence="2 6" id="KW-0808">Transferase</keyword>
<dbReference type="InterPro" id="IPR030700">
    <property type="entry name" value="N-end_Aminoacyl_Trfase"/>
</dbReference>
<reference evidence="6" key="1">
    <citation type="submission" date="2018-06" db="EMBL/GenBank/DDBJ databases">
        <authorList>
            <person name="Zhirakovskaya E."/>
        </authorList>
    </citation>
    <scope>NUCLEOTIDE SEQUENCE</scope>
</reference>
<keyword evidence="3 6" id="KW-0012">Acyltransferase</keyword>
<keyword evidence="1" id="KW-0963">Cytoplasm</keyword>
<evidence type="ECO:0000256" key="2">
    <source>
        <dbReference type="ARBA" id="ARBA00022679"/>
    </source>
</evidence>
<dbReference type="SUPFAM" id="SSF55729">
    <property type="entry name" value="Acyl-CoA N-acyltransferases (Nat)"/>
    <property type="match status" value="1"/>
</dbReference>
<dbReference type="NCBIfam" id="NF002342">
    <property type="entry name" value="PRK01305.1-3"/>
    <property type="match status" value="1"/>
</dbReference>
<dbReference type="InterPro" id="IPR007471">
    <property type="entry name" value="N-end_Aminoacyl_Trfase_N"/>
</dbReference>
<dbReference type="NCBIfam" id="NF002346">
    <property type="entry name" value="PRK01305.2-3"/>
    <property type="match status" value="1"/>
</dbReference>
<protein>
    <submittedName>
        <fullName evidence="6">Arginyl-tRNA--protein transferase</fullName>
        <ecNumber evidence="6">2.3.2.8</ecNumber>
    </submittedName>
</protein>
<name>A0A3B0WSK3_9ZZZZ</name>
<sequence>MNTRHLQLYITAESPCSYFDERASSNLVPDPQLHLNMPIYNQLIQHGFRRSGSHCYRPHCNSCQSCVACRLQVDAFISSRSQRRCLKTNMDLTMNVVDADFTEEYFTLYQRYLNSRHVDGSMAHPIEDDFKQFLFCDWCDTQFLEFRQNDKLVAVAVTDMTSNGVSAVYSFFDPDLQNRSLGTYCILKQIEYAKKQQWDYVYLGYWIDNHDKMHYKQNFKPLQLYVDEQWKTTETPQK</sequence>
<dbReference type="Pfam" id="PF04376">
    <property type="entry name" value="ATE_N"/>
    <property type="match status" value="1"/>
</dbReference>
<dbReference type="Gene3D" id="3.40.630.30">
    <property type="match status" value="1"/>
</dbReference>
<dbReference type="InterPro" id="IPR007472">
    <property type="entry name" value="N-end_Aminoacyl_Trfase_C"/>
</dbReference>
<dbReference type="HAMAP" id="MF_00689">
    <property type="entry name" value="Bpt"/>
    <property type="match status" value="1"/>
</dbReference>
<dbReference type="GO" id="GO:0071596">
    <property type="term" value="P:ubiquitin-dependent protein catabolic process via the N-end rule pathway"/>
    <property type="evidence" value="ECO:0007669"/>
    <property type="project" value="InterPro"/>
</dbReference>
<feature type="domain" description="N-end rule aminoacyl transferase C-terminal" evidence="5">
    <location>
        <begin position="104"/>
        <end position="225"/>
    </location>
</feature>
<gene>
    <name evidence="6" type="ORF">MNBD_GAMMA05-2519</name>
</gene>
<evidence type="ECO:0000313" key="6">
    <source>
        <dbReference type="EMBL" id="VAW55500.1"/>
    </source>
</evidence>
<dbReference type="PIRSF" id="PIRSF037208">
    <property type="entry name" value="ATE_pro_prd"/>
    <property type="match status" value="1"/>
</dbReference>
<dbReference type="PANTHER" id="PTHR21367:SF1">
    <property type="entry name" value="ARGINYL-TRNA--PROTEIN TRANSFERASE 1"/>
    <property type="match status" value="1"/>
</dbReference>
<dbReference type="NCBIfam" id="NF002341">
    <property type="entry name" value="PRK01305.1-1"/>
    <property type="match status" value="1"/>
</dbReference>
<organism evidence="6">
    <name type="scientific">hydrothermal vent metagenome</name>
    <dbReference type="NCBI Taxonomy" id="652676"/>
    <lineage>
        <taxon>unclassified sequences</taxon>
        <taxon>metagenomes</taxon>
        <taxon>ecological metagenomes</taxon>
    </lineage>
</organism>
<evidence type="ECO:0000259" key="4">
    <source>
        <dbReference type="Pfam" id="PF04376"/>
    </source>
</evidence>